<organism evidence="2 3">
    <name type="scientific">Algimonas porphyrae</name>
    <dbReference type="NCBI Taxonomy" id="1128113"/>
    <lineage>
        <taxon>Bacteria</taxon>
        <taxon>Pseudomonadati</taxon>
        <taxon>Pseudomonadota</taxon>
        <taxon>Alphaproteobacteria</taxon>
        <taxon>Maricaulales</taxon>
        <taxon>Robiginitomaculaceae</taxon>
        <taxon>Algimonas</taxon>
    </lineage>
</organism>
<dbReference type="Pfam" id="PF19578">
    <property type="entry name" value="DUF6090"/>
    <property type="match status" value="1"/>
</dbReference>
<sequence>MILRRLSESLRRQDWITVLIEIGIVVIGLLIGLQINNWNEARADRAKEAAFLERLAVDVDRARGQLAGFVEAREDRLRTIARVENMYFGDGDIEPLGEWACRQFATMHLITHPPVAVPSITEAFAGGRIDLLTEADLIQALIVVEQSEDRLRDVIDSMRVDLPMLSQKYPEAISWRRATDFGENLDEVFASGGYQMAADCLFLKTTPEQAFLSDVVNGYQKNQWYVNFLKRHLEQLDELAAVLDGETVSNSHEGGK</sequence>
<keyword evidence="3" id="KW-1185">Reference proteome</keyword>
<reference evidence="2" key="1">
    <citation type="journal article" date="2014" name="Int. J. Syst. Evol. Microbiol.">
        <title>Complete genome of a new Firmicutes species belonging to the dominant human colonic microbiota ('Ruminococcus bicirculans') reveals two chromosomes and a selective capacity to utilize plant glucans.</title>
        <authorList>
            <consortium name="NISC Comparative Sequencing Program"/>
            <person name="Wegmann U."/>
            <person name="Louis P."/>
            <person name="Goesmann A."/>
            <person name="Henrissat B."/>
            <person name="Duncan S.H."/>
            <person name="Flint H.J."/>
        </authorList>
    </citation>
    <scope>NUCLEOTIDE SEQUENCE</scope>
    <source>
        <strain evidence="2">NBRC 108216</strain>
    </source>
</reference>
<proteinExistence type="predicted"/>
<dbReference type="InterPro" id="IPR045749">
    <property type="entry name" value="DUF6090"/>
</dbReference>
<evidence type="ECO:0000256" key="1">
    <source>
        <dbReference type="SAM" id="Phobius"/>
    </source>
</evidence>
<protein>
    <submittedName>
        <fullName evidence="2">Uncharacterized protein</fullName>
    </submittedName>
</protein>
<dbReference type="Proteomes" id="UP001161390">
    <property type="component" value="Unassembled WGS sequence"/>
</dbReference>
<evidence type="ECO:0000313" key="3">
    <source>
        <dbReference type="Proteomes" id="UP001161390"/>
    </source>
</evidence>
<keyword evidence="1" id="KW-1133">Transmembrane helix</keyword>
<dbReference type="RefSeq" id="WP_284373460.1">
    <property type="nucleotide sequence ID" value="NZ_BSNJ01000005.1"/>
</dbReference>
<gene>
    <name evidence="2" type="ORF">GCM10007854_26320</name>
</gene>
<accession>A0ABQ5V3X1</accession>
<comment type="caution">
    <text evidence="2">The sequence shown here is derived from an EMBL/GenBank/DDBJ whole genome shotgun (WGS) entry which is preliminary data.</text>
</comment>
<reference evidence="2" key="2">
    <citation type="submission" date="2023-01" db="EMBL/GenBank/DDBJ databases">
        <title>Draft genome sequence of Algimonas porphyrae strain NBRC 108216.</title>
        <authorList>
            <person name="Sun Q."/>
            <person name="Mori K."/>
        </authorList>
    </citation>
    <scope>NUCLEOTIDE SEQUENCE</scope>
    <source>
        <strain evidence="2">NBRC 108216</strain>
    </source>
</reference>
<keyword evidence="1" id="KW-0472">Membrane</keyword>
<name>A0ABQ5V3X1_9PROT</name>
<keyword evidence="1" id="KW-0812">Transmembrane</keyword>
<evidence type="ECO:0000313" key="2">
    <source>
        <dbReference type="EMBL" id="GLQ21677.1"/>
    </source>
</evidence>
<dbReference type="EMBL" id="BSNJ01000005">
    <property type="protein sequence ID" value="GLQ21677.1"/>
    <property type="molecule type" value="Genomic_DNA"/>
</dbReference>
<feature type="transmembrane region" description="Helical" evidence="1">
    <location>
        <begin position="15"/>
        <end position="35"/>
    </location>
</feature>